<evidence type="ECO:0000313" key="3">
    <source>
        <dbReference type="Proteomes" id="UP000038009"/>
    </source>
</evidence>
<feature type="region of interest" description="Disordered" evidence="1">
    <location>
        <begin position="84"/>
        <end position="127"/>
    </location>
</feature>
<dbReference type="AlphaFoldDB" id="A0A0N1PAA9"/>
<sequence length="127" mass="13518">MADMHLASLLKGVEAERGAMVTCRDPSALEMLLRVGSSDANQGSISVMFQRKSSSNGSTGAAGGQMLFVKERYARTLEGEVQSWLDPFKTATSATSPTTASKTHKRTRGDSDSDSDESSFESNSSSD</sequence>
<protein>
    <submittedName>
        <fullName evidence="2">Uncharacterized protein</fullName>
    </submittedName>
</protein>
<proteinExistence type="predicted"/>
<dbReference type="OMA" id="QMLFINE"/>
<evidence type="ECO:0000256" key="1">
    <source>
        <dbReference type="SAM" id="MobiDB-lite"/>
    </source>
</evidence>
<keyword evidence="3" id="KW-1185">Reference proteome</keyword>
<dbReference type="EMBL" id="LJSK01000413">
    <property type="protein sequence ID" value="KPI83220.1"/>
    <property type="molecule type" value="Genomic_DNA"/>
</dbReference>
<dbReference type="Proteomes" id="UP000038009">
    <property type="component" value="Unassembled WGS sequence"/>
</dbReference>
<feature type="compositionally biased region" description="Low complexity" evidence="1">
    <location>
        <begin position="89"/>
        <end position="101"/>
    </location>
</feature>
<name>A0A0N1PAA9_LEPSE</name>
<dbReference type="OrthoDB" id="264696at2759"/>
<dbReference type="VEuPathDB" id="TriTrypDB:Lsey_0413_0060"/>
<organism evidence="2 3">
    <name type="scientific">Leptomonas seymouri</name>
    <dbReference type="NCBI Taxonomy" id="5684"/>
    <lineage>
        <taxon>Eukaryota</taxon>
        <taxon>Discoba</taxon>
        <taxon>Euglenozoa</taxon>
        <taxon>Kinetoplastea</taxon>
        <taxon>Metakinetoplastina</taxon>
        <taxon>Trypanosomatida</taxon>
        <taxon>Trypanosomatidae</taxon>
        <taxon>Leishmaniinae</taxon>
        <taxon>Leptomonas</taxon>
    </lineage>
</organism>
<accession>A0A0N1PAA9</accession>
<comment type="caution">
    <text evidence="2">The sequence shown here is derived from an EMBL/GenBank/DDBJ whole genome shotgun (WGS) entry which is preliminary data.</text>
</comment>
<evidence type="ECO:0000313" key="2">
    <source>
        <dbReference type="EMBL" id="KPI83220.1"/>
    </source>
</evidence>
<gene>
    <name evidence="2" type="ORF">ABL78_7759</name>
</gene>
<reference evidence="2 3" key="1">
    <citation type="journal article" date="2015" name="PLoS Pathog.">
        <title>Leptomonas seymouri: Adaptations to the Dixenous Life Cycle Analyzed by Genome Sequencing, Transcriptome Profiling and Co-infection with Leishmania donovani.</title>
        <authorList>
            <person name="Kraeva N."/>
            <person name="Butenko A."/>
            <person name="Hlavacova J."/>
            <person name="Kostygov A."/>
            <person name="Myskova J."/>
            <person name="Grybchuk D."/>
            <person name="Lestinova T."/>
            <person name="Votypka J."/>
            <person name="Volf P."/>
            <person name="Opperdoes F."/>
            <person name="Flegontov P."/>
            <person name="Lukes J."/>
            <person name="Yurchenko V."/>
        </authorList>
    </citation>
    <scope>NUCLEOTIDE SEQUENCE [LARGE SCALE GENOMIC DNA]</scope>
    <source>
        <strain evidence="2 3">ATCC 30220</strain>
    </source>
</reference>